<reference evidence="2 3" key="1">
    <citation type="submission" date="2016-06" db="EMBL/GenBank/DDBJ databases">
        <title>Evolution of pathogenesis and genome organization in the Tremellales.</title>
        <authorList>
            <person name="Cuomo C."/>
            <person name="Litvintseva A."/>
            <person name="Heitman J."/>
            <person name="Chen Y."/>
            <person name="Sun S."/>
            <person name="Springer D."/>
            <person name="Dromer F."/>
            <person name="Young S."/>
            <person name="Zeng Q."/>
            <person name="Chapman S."/>
            <person name="Gujja S."/>
            <person name="Saif S."/>
            <person name="Birren B."/>
        </authorList>
    </citation>
    <scope>NUCLEOTIDE SEQUENCE [LARGE SCALE GENOMIC DNA]</scope>
    <source>
        <strain evidence="2 3">CBS 6039</strain>
    </source>
</reference>
<name>A0A1E3HDG9_9TREE</name>
<dbReference type="Gene3D" id="3.40.50.150">
    <property type="entry name" value="Vaccinia Virus protein VP39"/>
    <property type="match status" value="1"/>
</dbReference>
<dbReference type="InterPro" id="IPR029063">
    <property type="entry name" value="SAM-dependent_MTases_sf"/>
</dbReference>
<feature type="compositionally biased region" description="Pro residues" evidence="1">
    <location>
        <begin position="121"/>
        <end position="150"/>
    </location>
</feature>
<feature type="region of interest" description="Disordered" evidence="1">
    <location>
        <begin position="197"/>
        <end position="237"/>
    </location>
</feature>
<accession>A0A1E3HDG9</accession>
<keyword evidence="3" id="KW-1185">Reference proteome</keyword>
<dbReference type="RefSeq" id="XP_018990158.1">
    <property type="nucleotide sequence ID" value="XM_019141351.1"/>
</dbReference>
<evidence type="ECO:0000256" key="1">
    <source>
        <dbReference type="SAM" id="MobiDB-lite"/>
    </source>
</evidence>
<feature type="compositionally biased region" description="Acidic residues" evidence="1">
    <location>
        <begin position="72"/>
        <end position="88"/>
    </location>
</feature>
<dbReference type="Proteomes" id="UP000094065">
    <property type="component" value="Unassembled WGS sequence"/>
</dbReference>
<feature type="compositionally biased region" description="Basic and acidic residues" evidence="1">
    <location>
        <begin position="213"/>
        <end position="228"/>
    </location>
</feature>
<proteinExistence type="predicted"/>
<evidence type="ECO:0000313" key="2">
    <source>
        <dbReference type="EMBL" id="ODN74377.1"/>
    </source>
</evidence>
<dbReference type="AlphaFoldDB" id="A0A1E3HDG9"/>
<dbReference type="EMBL" id="AWGJ01000011">
    <property type="protein sequence ID" value="ODN74377.1"/>
    <property type="molecule type" value="Genomic_DNA"/>
</dbReference>
<feature type="region of interest" description="Disordered" evidence="1">
    <location>
        <begin position="55"/>
        <end position="88"/>
    </location>
</feature>
<feature type="compositionally biased region" description="Gly residues" evidence="1">
    <location>
        <begin position="60"/>
        <end position="71"/>
    </location>
</feature>
<evidence type="ECO:0000313" key="3">
    <source>
        <dbReference type="Proteomes" id="UP000094065"/>
    </source>
</evidence>
<comment type="caution">
    <text evidence="2">The sequence shown here is derived from an EMBL/GenBank/DDBJ whole genome shotgun (WGS) entry which is preliminary data.</text>
</comment>
<dbReference type="STRING" id="1295533.A0A1E3HDG9"/>
<organism evidence="2 3">
    <name type="scientific">Cryptococcus amylolentus CBS 6039</name>
    <dbReference type="NCBI Taxonomy" id="1295533"/>
    <lineage>
        <taxon>Eukaryota</taxon>
        <taxon>Fungi</taxon>
        <taxon>Dikarya</taxon>
        <taxon>Basidiomycota</taxon>
        <taxon>Agaricomycotina</taxon>
        <taxon>Tremellomycetes</taxon>
        <taxon>Tremellales</taxon>
        <taxon>Cryptococcaceae</taxon>
        <taxon>Cryptococcus</taxon>
    </lineage>
</organism>
<protein>
    <submittedName>
        <fullName evidence="2">Uncharacterized protein</fullName>
    </submittedName>
</protein>
<dbReference type="OrthoDB" id="411785at2759"/>
<sequence>MSLKTGTDFWSPTYWSTRFTTETNFEWLVPACTLVPIVRDVVCELPPPPRICDWFEDGGGEGGEGGWGVDGEGGEGEEGEGEEGGGEGEEEVVNILHLGSGTSILGTQLQTYLSSSSPSPDSSPPSPPPSSPSPSPSPSPSASPSPPPPKTQASSIPKCQVYDADYVPLPSSTAQEEGRVPFLLVDALDMGSLYASLPLSKGRGVVGDGGRTGGEKGEGGGRRGEGGRRGRGKGKRKWDVVLDKSTIDAISTGPLLPPSTSQEALSGKVGEVEEGLPVDPAERTLLNVGRVVRKGGRWVSVSYSSTRYDFLPFSPSSPPTSSSPATSSAPTSLPKLDVKEKYGWRVIRKEIVAMTSLPEGRLVRDGRGERVVYEPETGIWLYVLERV</sequence>
<dbReference type="GeneID" id="30158097"/>
<gene>
    <name evidence="2" type="ORF">L202_06788</name>
</gene>
<feature type="region of interest" description="Disordered" evidence="1">
    <location>
        <begin position="112"/>
        <end position="159"/>
    </location>
</feature>